<protein>
    <submittedName>
        <fullName evidence="2">Uncharacterized protein</fullName>
    </submittedName>
</protein>
<dbReference type="EMBL" id="CP007062">
    <property type="protein sequence ID" value="EEO43402.1"/>
    <property type="molecule type" value="Genomic_DNA"/>
</dbReference>
<keyword evidence="1" id="KW-0472">Membrane</keyword>
<proteinExistence type="predicted"/>
<keyword evidence="1" id="KW-0812">Transmembrane</keyword>
<dbReference type="RefSeq" id="WP_008702334.1">
    <property type="nucleotide sequence ID" value="NZ_AKBT01000001.1"/>
</dbReference>
<dbReference type="AlphaFoldDB" id="A0A140PUC1"/>
<dbReference type="GeneID" id="79810662"/>
<dbReference type="Proteomes" id="UP000002799">
    <property type="component" value="Chromosome"/>
</dbReference>
<dbReference type="KEGG" id="fne:FSDG_01961"/>
<accession>A0A140PUC1</accession>
<name>A0A140PUC1_9FUSO</name>
<evidence type="ECO:0000313" key="2">
    <source>
        <dbReference type="EMBL" id="EEO43402.1"/>
    </source>
</evidence>
<dbReference type="HOGENOM" id="CLU_129226_0_0_0"/>
<dbReference type="eggNOG" id="ENOG502ZF7D">
    <property type="taxonomic scope" value="Bacteria"/>
</dbReference>
<keyword evidence="1" id="KW-1133">Transmembrane helix</keyword>
<organism evidence="2 3">
    <name type="scientific">Fusobacterium animalis 7_1</name>
    <dbReference type="NCBI Taxonomy" id="457405"/>
    <lineage>
        <taxon>Bacteria</taxon>
        <taxon>Fusobacteriati</taxon>
        <taxon>Fusobacteriota</taxon>
        <taxon>Fusobacteriia</taxon>
        <taxon>Fusobacteriales</taxon>
        <taxon>Fusobacteriaceae</taxon>
        <taxon>Fusobacterium</taxon>
    </lineage>
</organism>
<reference evidence="2 3" key="1">
    <citation type="submission" date="2013-11" db="EMBL/GenBank/DDBJ databases">
        <title>The Genome Sequence of Fusobacterium sp. 7_1.</title>
        <authorList>
            <consortium name="The Broad Institute Genome Sequencing Platform"/>
            <person name="Earl A."/>
            <person name="Ward D."/>
            <person name="Feldgarden M."/>
            <person name="Gevers D."/>
            <person name="Strauss J."/>
            <person name="Ambrose C.E."/>
            <person name="Allen-Vercoe E."/>
            <person name="Walker B."/>
            <person name="Young S.K."/>
            <person name="Zeng Q."/>
            <person name="Gargeya S."/>
            <person name="Fitzgerald M."/>
            <person name="Haas B."/>
            <person name="Abouelleil A."/>
            <person name="Alvarado L."/>
            <person name="Arachchi H.M."/>
            <person name="Berlin A.M."/>
            <person name="Chapman S.B."/>
            <person name="Goldberg J."/>
            <person name="Griggs A."/>
            <person name="Gujja S."/>
            <person name="Hansen M."/>
            <person name="Howarth C."/>
            <person name="Imamovic A."/>
            <person name="Larimer J."/>
            <person name="McCowen C."/>
            <person name="Montmayeur A."/>
            <person name="Murphy C."/>
            <person name="Neiman D."/>
            <person name="Pearson M."/>
            <person name="Priest M."/>
            <person name="Roberts A."/>
            <person name="Saif S."/>
            <person name="Shea T."/>
            <person name="Sisk P."/>
            <person name="Sykes S."/>
            <person name="Wortman J."/>
            <person name="Nusbaum C."/>
            <person name="Birren B."/>
        </authorList>
    </citation>
    <scope>NUCLEOTIDE SEQUENCE [LARGE SCALE GENOMIC DNA]</scope>
    <source>
        <strain evidence="2 3">7_1</strain>
    </source>
</reference>
<evidence type="ECO:0000256" key="1">
    <source>
        <dbReference type="SAM" id="Phobius"/>
    </source>
</evidence>
<sequence length="178" mass="21057">MVLEKVSQEEFWQMNQEEMFERLKETYQKQKLGKVGRYFSRLSSAFLLLLFVFFGEDIFVQVIAGIGAIYEIYRLIKPHGEDEEQYKEFKIVSNLVQEYKNKILNTSEEKPRKTKFIYNLMSSCLYKSGNHKISKTMAYIPVINVIMDEMTPYTSLRYGVLLKGKSFLEAELDRIKKK</sequence>
<feature type="transmembrane region" description="Helical" evidence="1">
    <location>
        <begin position="45"/>
        <end position="70"/>
    </location>
</feature>
<gene>
    <name evidence="2" type="ORF">FSDG_01961</name>
</gene>
<evidence type="ECO:0000313" key="3">
    <source>
        <dbReference type="Proteomes" id="UP000002799"/>
    </source>
</evidence>